<dbReference type="EMBL" id="QSRA01000008">
    <property type="protein sequence ID" value="RGK83805.1"/>
    <property type="molecule type" value="Genomic_DNA"/>
</dbReference>
<comment type="caution">
    <text evidence="2">The sequence shown here is derived from an EMBL/GenBank/DDBJ whole genome shotgun (WGS) entry which is preliminary data.</text>
</comment>
<evidence type="ECO:0000259" key="1">
    <source>
        <dbReference type="Pfam" id="PF13529"/>
    </source>
</evidence>
<dbReference type="InterPro" id="IPR039564">
    <property type="entry name" value="Peptidase_C39-like"/>
</dbReference>
<dbReference type="Proteomes" id="UP000261324">
    <property type="component" value="Unassembled WGS sequence"/>
</dbReference>
<gene>
    <name evidence="2" type="ORF">DXC93_07355</name>
</gene>
<proteinExistence type="predicted"/>
<accession>A0A3E4PVH0</accession>
<dbReference type="RefSeq" id="WP_117659699.1">
    <property type="nucleotide sequence ID" value="NZ_QSRA01000008.1"/>
</dbReference>
<sequence>MKESMTEARKRQIYRRRKRRKRKKRLKICACILMLLFLGVGVVRSAMSLIGIWENGQNEMIEQTYSGQGGTAQNAADKTKDKEGGFFNRNMTEQDKLQKIEKSDEYPERLKEMAKKNSETIDFVYDYLEMKDKKQKINLSKEVKADTVPLLMQWDERWGYEQYSGGLLGYTGCGPTNLAMVVLYLTGDKTVNPATVAEYAESAGYSIPDSGSSWTLISEGCEHYGVHATEVPMDEDRIKSKLDEGCPIIVNVGPGDFTDSGHFMTLTGYDSEGFTINDPNSRTNSEKHWTYAQLHGQVRNLWAMYI</sequence>
<organism evidence="2 3">
    <name type="scientific">Dorea formicigenerans</name>
    <dbReference type="NCBI Taxonomy" id="39486"/>
    <lineage>
        <taxon>Bacteria</taxon>
        <taxon>Bacillati</taxon>
        <taxon>Bacillota</taxon>
        <taxon>Clostridia</taxon>
        <taxon>Lachnospirales</taxon>
        <taxon>Lachnospiraceae</taxon>
        <taxon>Dorea</taxon>
    </lineage>
</organism>
<evidence type="ECO:0000313" key="2">
    <source>
        <dbReference type="EMBL" id="RGK83805.1"/>
    </source>
</evidence>
<dbReference type="Gene3D" id="3.90.70.10">
    <property type="entry name" value="Cysteine proteinases"/>
    <property type="match status" value="1"/>
</dbReference>
<dbReference type="AlphaFoldDB" id="A0A3E4PVH0"/>
<protein>
    <submittedName>
        <fullName evidence="2">Peptidase C39 family protein</fullName>
    </submittedName>
</protein>
<dbReference type="Pfam" id="PF13529">
    <property type="entry name" value="Peptidase_C39_2"/>
    <property type="match status" value="1"/>
</dbReference>
<feature type="domain" description="Peptidase C39-like" evidence="1">
    <location>
        <begin position="147"/>
        <end position="280"/>
    </location>
</feature>
<name>A0A3E4PVH0_9FIRM</name>
<reference evidence="2 3" key="1">
    <citation type="submission" date="2018-08" db="EMBL/GenBank/DDBJ databases">
        <title>A genome reference for cultivated species of the human gut microbiota.</title>
        <authorList>
            <person name="Zou Y."/>
            <person name="Xue W."/>
            <person name="Luo G."/>
        </authorList>
    </citation>
    <scope>NUCLEOTIDE SEQUENCE [LARGE SCALE GENOMIC DNA]</scope>
    <source>
        <strain evidence="2 3">TF09-3</strain>
    </source>
</reference>
<evidence type="ECO:0000313" key="3">
    <source>
        <dbReference type="Proteomes" id="UP000261324"/>
    </source>
</evidence>